<dbReference type="InterPro" id="IPR025250">
    <property type="entry name" value="DUF4199"/>
</dbReference>
<evidence type="ECO:0000256" key="1">
    <source>
        <dbReference type="SAM" id="Phobius"/>
    </source>
</evidence>
<dbReference type="Proteomes" id="UP000321721">
    <property type="component" value="Unassembled WGS sequence"/>
</dbReference>
<proteinExistence type="predicted"/>
<keyword evidence="1" id="KW-0472">Membrane</keyword>
<reference evidence="2 3" key="1">
    <citation type="submission" date="2019-08" db="EMBL/GenBank/DDBJ databases">
        <title>Genome of Vicingus serpentipes NCIMB 15042.</title>
        <authorList>
            <person name="Bowman J.P."/>
        </authorList>
    </citation>
    <scope>NUCLEOTIDE SEQUENCE [LARGE SCALE GENOMIC DNA]</scope>
    <source>
        <strain evidence="2 3">NCIMB 15042</strain>
    </source>
</reference>
<evidence type="ECO:0000313" key="3">
    <source>
        <dbReference type="Proteomes" id="UP000321721"/>
    </source>
</evidence>
<dbReference type="AlphaFoldDB" id="A0A5C6RYS4"/>
<organism evidence="2 3">
    <name type="scientific">Vicingus serpentipes</name>
    <dbReference type="NCBI Taxonomy" id="1926625"/>
    <lineage>
        <taxon>Bacteria</taxon>
        <taxon>Pseudomonadati</taxon>
        <taxon>Bacteroidota</taxon>
        <taxon>Flavobacteriia</taxon>
        <taxon>Flavobacteriales</taxon>
        <taxon>Vicingaceae</taxon>
        <taxon>Vicingus</taxon>
    </lineage>
</organism>
<keyword evidence="1" id="KW-0812">Transmembrane</keyword>
<keyword evidence="1" id="KW-1133">Transmembrane helix</keyword>
<feature type="transmembrane region" description="Helical" evidence="1">
    <location>
        <begin position="7"/>
        <end position="24"/>
    </location>
</feature>
<evidence type="ECO:0000313" key="2">
    <source>
        <dbReference type="EMBL" id="TXB66800.1"/>
    </source>
</evidence>
<keyword evidence="3" id="KW-1185">Reference proteome</keyword>
<dbReference type="EMBL" id="VOOS01000001">
    <property type="protein sequence ID" value="TXB66800.1"/>
    <property type="molecule type" value="Genomic_DNA"/>
</dbReference>
<name>A0A5C6RYS4_9FLAO</name>
<sequence>MFKNPFQVAISFAVVALLVKLIIFTLEAQHGAMETYIRYIYMLILLTAVFFGIRSNKITEEGPTSFGQDFKAGARTAAFFALLVAGITYVYYAKIDVNFFPIMKADLISQYADMIPDLIKEKGLKEAKAITQNNIIGLNTIFSPYSQATYTLFGLVFMGMFNSVVFALVMKKIPGFK</sequence>
<comment type="caution">
    <text evidence="2">The sequence shown here is derived from an EMBL/GenBank/DDBJ whole genome shotgun (WGS) entry which is preliminary data.</text>
</comment>
<feature type="transmembrane region" description="Helical" evidence="1">
    <location>
        <begin position="74"/>
        <end position="92"/>
    </location>
</feature>
<feature type="transmembrane region" description="Helical" evidence="1">
    <location>
        <begin position="148"/>
        <end position="169"/>
    </location>
</feature>
<dbReference type="RefSeq" id="WP_147097753.1">
    <property type="nucleotide sequence ID" value="NZ_VOOS01000001.1"/>
</dbReference>
<dbReference type="Pfam" id="PF13858">
    <property type="entry name" value="DUF4199"/>
    <property type="match status" value="1"/>
</dbReference>
<accession>A0A5C6RYS4</accession>
<protein>
    <submittedName>
        <fullName evidence="2">DUF4199 domain-containing protein</fullName>
    </submittedName>
</protein>
<feature type="transmembrane region" description="Helical" evidence="1">
    <location>
        <begin position="36"/>
        <end position="53"/>
    </location>
</feature>
<gene>
    <name evidence="2" type="ORF">FRY74_01045</name>
</gene>